<keyword evidence="2" id="KW-1185">Reference proteome</keyword>
<comment type="caution">
    <text evidence="1">The sequence shown here is derived from an EMBL/GenBank/DDBJ whole genome shotgun (WGS) entry which is preliminary data.</text>
</comment>
<dbReference type="Proteomes" id="UP001066276">
    <property type="component" value="Chromosome 6"/>
</dbReference>
<protein>
    <submittedName>
        <fullName evidence="1">Uncharacterized protein</fullName>
    </submittedName>
</protein>
<gene>
    <name evidence="1" type="ORF">NDU88_004399</name>
</gene>
<dbReference type="AlphaFoldDB" id="A0AAV7QCI3"/>
<organism evidence="1 2">
    <name type="scientific">Pleurodeles waltl</name>
    <name type="common">Iberian ribbed newt</name>
    <dbReference type="NCBI Taxonomy" id="8319"/>
    <lineage>
        <taxon>Eukaryota</taxon>
        <taxon>Metazoa</taxon>
        <taxon>Chordata</taxon>
        <taxon>Craniata</taxon>
        <taxon>Vertebrata</taxon>
        <taxon>Euteleostomi</taxon>
        <taxon>Amphibia</taxon>
        <taxon>Batrachia</taxon>
        <taxon>Caudata</taxon>
        <taxon>Salamandroidea</taxon>
        <taxon>Salamandridae</taxon>
        <taxon>Pleurodelinae</taxon>
        <taxon>Pleurodeles</taxon>
    </lineage>
</organism>
<dbReference type="EMBL" id="JANPWB010000010">
    <property type="protein sequence ID" value="KAJ1138008.1"/>
    <property type="molecule type" value="Genomic_DNA"/>
</dbReference>
<name>A0AAV7QCI3_PLEWA</name>
<accession>A0AAV7QCI3</accession>
<evidence type="ECO:0000313" key="2">
    <source>
        <dbReference type="Proteomes" id="UP001066276"/>
    </source>
</evidence>
<proteinExistence type="predicted"/>
<sequence>MGASVRAGGRRQLSGRGLALCLVSRPRCGGLQPAGSTGPGPCLQFEPPPPVWALGPAVRGRLPPSPEPRVGEGRASYYSSSSWIQFMGHRGAWLGDLHTDLFELKLTEAAEHECHVPASSPPPHGTPLRRHAGCWAEIVLKMTYRAGLLGHQTYEVRSPEWGAVGRGAAGGDVAFMLSCLCQF</sequence>
<evidence type="ECO:0000313" key="1">
    <source>
        <dbReference type="EMBL" id="KAJ1138008.1"/>
    </source>
</evidence>
<reference evidence="1" key="1">
    <citation type="journal article" date="2022" name="bioRxiv">
        <title>Sequencing and chromosome-scale assembly of the giantPleurodeles waltlgenome.</title>
        <authorList>
            <person name="Brown T."/>
            <person name="Elewa A."/>
            <person name="Iarovenko S."/>
            <person name="Subramanian E."/>
            <person name="Araus A.J."/>
            <person name="Petzold A."/>
            <person name="Susuki M."/>
            <person name="Suzuki K.-i.T."/>
            <person name="Hayashi T."/>
            <person name="Toyoda A."/>
            <person name="Oliveira C."/>
            <person name="Osipova E."/>
            <person name="Leigh N.D."/>
            <person name="Simon A."/>
            <person name="Yun M.H."/>
        </authorList>
    </citation>
    <scope>NUCLEOTIDE SEQUENCE</scope>
    <source>
        <strain evidence="1">20211129_DDA</strain>
        <tissue evidence="1">Liver</tissue>
    </source>
</reference>